<feature type="transmembrane region" description="Helical" evidence="7">
    <location>
        <begin position="220"/>
        <end position="241"/>
    </location>
</feature>
<evidence type="ECO:0000256" key="5">
    <source>
        <dbReference type="ARBA" id="ARBA00022989"/>
    </source>
</evidence>
<dbReference type="Gene3D" id="1.10.3720.10">
    <property type="entry name" value="MetI-like"/>
    <property type="match status" value="1"/>
</dbReference>
<keyword evidence="3" id="KW-1003">Cell membrane</keyword>
<dbReference type="GO" id="GO:0055085">
    <property type="term" value="P:transmembrane transport"/>
    <property type="evidence" value="ECO:0007669"/>
    <property type="project" value="InterPro"/>
</dbReference>
<evidence type="ECO:0000256" key="3">
    <source>
        <dbReference type="ARBA" id="ARBA00022475"/>
    </source>
</evidence>
<dbReference type="InterPro" id="IPR000515">
    <property type="entry name" value="MetI-like"/>
</dbReference>
<dbReference type="PROSITE" id="PS50928">
    <property type="entry name" value="ABC_TM1"/>
    <property type="match status" value="1"/>
</dbReference>
<evidence type="ECO:0000313" key="10">
    <source>
        <dbReference type="Proteomes" id="UP001060070"/>
    </source>
</evidence>
<feature type="transmembrane region" description="Helical" evidence="7">
    <location>
        <begin position="55"/>
        <end position="77"/>
    </location>
</feature>
<reference evidence="9 10" key="1">
    <citation type="journal article" date="2022" name="Microbiol. Resour. Announc.">
        <title>Complete Genome Sequence of Mesorhizobium ciceri Strain R30, a Rhizobium Used as a Commercial Inoculant for Chickpea in Argentina.</title>
        <authorList>
            <person name="Foresto E."/>
            <person name="Revale S."/>
            <person name="Primo E."/>
            <person name="Nievas F."/>
            <person name="Carezzano E."/>
            <person name="Puente M."/>
            <person name="Alzari P."/>
            <person name="Mart M."/>
            <person name="Ben-Assaya M."/>
            <person name="Mornico D."/>
            <person name="Santoro M."/>
            <person name="Mart F."/>
            <person name="Giordano W."/>
            <person name="Bogino P."/>
        </authorList>
    </citation>
    <scope>NUCLEOTIDE SEQUENCE [LARGE SCALE GENOMIC DNA]</scope>
    <source>
        <strain evidence="9 10">R30</strain>
    </source>
</reference>
<keyword evidence="4 7" id="KW-0812">Transmembrane</keyword>
<evidence type="ECO:0000256" key="2">
    <source>
        <dbReference type="ARBA" id="ARBA00022448"/>
    </source>
</evidence>
<keyword evidence="5 7" id="KW-1133">Transmembrane helix</keyword>
<dbReference type="InterPro" id="IPR050901">
    <property type="entry name" value="BP-dep_ABC_trans_perm"/>
</dbReference>
<dbReference type="AlphaFoldDB" id="A0AB38TIQ1"/>
<dbReference type="CDD" id="cd06261">
    <property type="entry name" value="TM_PBP2"/>
    <property type="match status" value="1"/>
</dbReference>
<evidence type="ECO:0000256" key="1">
    <source>
        <dbReference type="ARBA" id="ARBA00004651"/>
    </source>
</evidence>
<dbReference type="InterPro" id="IPR035906">
    <property type="entry name" value="MetI-like_sf"/>
</dbReference>
<feature type="transmembrane region" description="Helical" evidence="7">
    <location>
        <begin position="121"/>
        <end position="141"/>
    </location>
</feature>
<organism evidence="9 10">
    <name type="scientific">Mesorhizobium ciceri</name>
    <dbReference type="NCBI Taxonomy" id="39645"/>
    <lineage>
        <taxon>Bacteria</taxon>
        <taxon>Pseudomonadati</taxon>
        <taxon>Pseudomonadota</taxon>
        <taxon>Alphaproteobacteria</taxon>
        <taxon>Hyphomicrobiales</taxon>
        <taxon>Phyllobacteriaceae</taxon>
        <taxon>Mesorhizobium</taxon>
    </lineage>
</organism>
<name>A0AB38TIQ1_9HYPH</name>
<sequence length="255" mass="27318">MVGFFVLPIAYLVSVSFKTPDQVLTGYFLPQAPTLANWINTFQIIPLFRLLANSLLVAVCSSLLTLAVAFPATYAMVRLKVGGRFLPAFTLATYVAPPVVALIPLFLLLRRLGLLNSLSGLILVNGIANLPVAFWLLSGFLRRVPVEIDEAAKIDGAGYFTIIFRLVGPVMAPGLVATGLICGILAYDEFLLASAFSNDEGSRTLPVAIALFQGERLINFGQMAVASLTGIIPVYLIGLFAQRWLIGGLTAGSVK</sequence>
<keyword evidence="6 7" id="KW-0472">Membrane</keyword>
<evidence type="ECO:0000256" key="4">
    <source>
        <dbReference type="ARBA" id="ARBA00022692"/>
    </source>
</evidence>
<proteinExistence type="inferred from homology"/>
<gene>
    <name evidence="9" type="ORF">LRP29_14060</name>
</gene>
<feature type="domain" description="ABC transmembrane type-1" evidence="8">
    <location>
        <begin position="51"/>
        <end position="241"/>
    </location>
</feature>
<dbReference type="SUPFAM" id="SSF161098">
    <property type="entry name" value="MetI-like"/>
    <property type="match status" value="1"/>
</dbReference>
<dbReference type="EMBL" id="CP088147">
    <property type="protein sequence ID" value="UTU54441.1"/>
    <property type="molecule type" value="Genomic_DNA"/>
</dbReference>
<protein>
    <submittedName>
        <fullName evidence="9">Carbohydrate ABC transporter permease</fullName>
    </submittedName>
</protein>
<dbReference type="Proteomes" id="UP001060070">
    <property type="component" value="Chromosome"/>
</dbReference>
<dbReference type="RefSeq" id="WP_236382678.1">
    <property type="nucleotide sequence ID" value="NZ_CP088147.1"/>
</dbReference>
<evidence type="ECO:0000259" key="8">
    <source>
        <dbReference type="PROSITE" id="PS50928"/>
    </source>
</evidence>
<keyword evidence="2 7" id="KW-0813">Transport</keyword>
<accession>A0AB38TIQ1</accession>
<feature type="transmembrane region" description="Helical" evidence="7">
    <location>
        <begin position="162"/>
        <end position="187"/>
    </location>
</feature>
<evidence type="ECO:0000313" key="9">
    <source>
        <dbReference type="EMBL" id="UTU54441.1"/>
    </source>
</evidence>
<dbReference type="Pfam" id="PF00528">
    <property type="entry name" value="BPD_transp_1"/>
    <property type="match status" value="1"/>
</dbReference>
<comment type="subcellular location">
    <subcellularLocation>
        <location evidence="1 7">Cell membrane</location>
        <topology evidence="1 7">Multi-pass membrane protein</topology>
    </subcellularLocation>
</comment>
<evidence type="ECO:0000256" key="7">
    <source>
        <dbReference type="RuleBase" id="RU363032"/>
    </source>
</evidence>
<evidence type="ECO:0000256" key="6">
    <source>
        <dbReference type="ARBA" id="ARBA00023136"/>
    </source>
</evidence>
<dbReference type="GO" id="GO:0005886">
    <property type="term" value="C:plasma membrane"/>
    <property type="evidence" value="ECO:0007669"/>
    <property type="project" value="UniProtKB-SubCell"/>
</dbReference>
<dbReference type="PANTHER" id="PTHR32243">
    <property type="entry name" value="MALTOSE TRANSPORT SYSTEM PERMEASE-RELATED"/>
    <property type="match status" value="1"/>
</dbReference>
<comment type="similarity">
    <text evidence="7">Belongs to the binding-protein-dependent transport system permease family.</text>
</comment>
<feature type="transmembrane region" description="Helical" evidence="7">
    <location>
        <begin position="89"/>
        <end position="109"/>
    </location>
</feature>
<dbReference type="PANTHER" id="PTHR32243:SF18">
    <property type="entry name" value="INNER MEMBRANE ABC TRANSPORTER PERMEASE PROTEIN YCJP"/>
    <property type="match status" value="1"/>
</dbReference>
<keyword evidence="10" id="KW-1185">Reference proteome</keyword>